<protein>
    <recommendedName>
        <fullName evidence="2">CAAX prenyl protease 2/Lysostaphin resistance protein A-like domain-containing protein</fullName>
    </recommendedName>
</protein>
<dbReference type="AlphaFoldDB" id="A0A0B9A8X9"/>
<feature type="transmembrane region" description="Helical" evidence="1">
    <location>
        <begin position="187"/>
        <end position="209"/>
    </location>
</feature>
<feature type="transmembrane region" description="Helical" evidence="1">
    <location>
        <begin position="109"/>
        <end position="128"/>
    </location>
</feature>
<keyword evidence="1" id="KW-1133">Transmembrane helix</keyword>
<comment type="caution">
    <text evidence="3">The sequence shown here is derived from an EMBL/GenBank/DDBJ whole genome shotgun (WGS) entry which is preliminary data.</text>
</comment>
<feature type="transmembrane region" description="Helical" evidence="1">
    <location>
        <begin position="214"/>
        <end position="232"/>
    </location>
</feature>
<organism evidence="3 4">
    <name type="scientific">Brevibacterium linens</name>
    <dbReference type="NCBI Taxonomy" id="1703"/>
    <lineage>
        <taxon>Bacteria</taxon>
        <taxon>Bacillati</taxon>
        <taxon>Actinomycetota</taxon>
        <taxon>Actinomycetes</taxon>
        <taxon>Micrococcales</taxon>
        <taxon>Brevibacteriaceae</taxon>
        <taxon>Brevibacterium</taxon>
    </lineage>
</organism>
<dbReference type="GO" id="GO:0004175">
    <property type="term" value="F:endopeptidase activity"/>
    <property type="evidence" value="ECO:0007669"/>
    <property type="project" value="UniProtKB-ARBA"/>
</dbReference>
<reference evidence="3 4" key="1">
    <citation type="submission" date="2014-11" db="EMBL/GenBank/DDBJ databases">
        <title>Draft Genome Sequence of Brevibacterium linens AE038-8.</title>
        <authorList>
            <person name="Maizel D."/>
            <person name="Utturkar S.M."/>
            <person name="Brown S.D."/>
            <person name="Ferrero M."/>
            <person name="Rosen B.P."/>
        </authorList>
    </citation>
    <scope>NUCLEOTIDE SEQUENCE [LARGE SCALE GENOMIC DNA]</scope>
    <source>
        <strain evidence="3 4">AE038-8</strain>
    </source>
</reference>
<dbReference type="GO" id="GO:0080120">
    <property type="term" value="P:CAAX-box protein maturation"/>
    <property type="evidence" value="ECO:0007669"/>
    <property type="project" value="UniProtKB-ARBA"/>
</dbReference>
<keyword evidence="1" id="KW-0472">Membrane</keyword>
<dbReference type="EMBL" id="JTJZ01000020">
    <property type="protein sequence ID" value="KHS51956.1"/>
    <property type="molecule type" value="Genomic_DNA"/>
</dbReference>
<dbReference type="Proteomes" id="UP000031488">
    <property type="component" value="Unassembled WGS sequence"/>
</dbReference>
<evidence type="ECO:0000259" key="2">
    <source>
        <dbReference type="Pfam" id="PF02517"/>
    </source>
</evidence>
<gene>
    <name evidence="3" type="ORF">AE0388_2506</name>
</gene>
<sequence>MRLTPGSSTVWSVDTDRAVTNEFSQLKLLSWEAVATALLAVSAVVLFGLGTTFPEVRALGYAPMLAALVIAWSVNRSFARDLSVIAGCLALISAISVEADISWTNIARMGVVLSVVVIGPWLVTRYGFKDQTIQFPLRRGQPWSRLEWAWLVFVVVVAWAVLPQYFMRTGVYLNWPPLTNWSEVIRLFFGVNAVGIWDELFFICTVFALLRKHFSFWTANVFTTIIFVSFLWELGYRSIGPLLTIPFALVQAFIFTRTKSLPYTVTVHLLFDALVFLTIVHAHHPDALPIFIGV</sequence>
<dbReference type="STRING" id="1703.BLSMQ_1868"/>
<keyword evidence="1" id="KW-0812">Transmembrane</keyword>
<accession>A0A0B9A8X9</accession>
<feature type="transmembrane region" description="Helical" evidence="1">
    <location>
        <begin position="33"/>
        <end position="52"/>
    </location>
</feature>
<keyword evidence="4" id="KW-1185">Reference proteome</keyword>
<feature type="domain" description="CAAX prenyl protease 2/Lysostaphin resistance protein A-like" evidence="2">
    <location>
        <begin position="181"/>
        <end position="273"/>
    </location>
</feature>
<feature type="transmembrane region" description="Helical" evidence="1">
    <location>
        <begin position="148"/>
        <end position="167"/>
    </location>
</feature>
<feature type="transmembrane region" description="Helical" evidence="1">
    <location>
        <begin position="263"/>
        <end position="282"/>
    </location>
</feature>
<feature type="transmembrane region" description="Helical" evidence="1">
    <location>
        <begin position="82"/>
        <end position="103"/>
    </location>
</feature>
<evidence type="ECO:0000256" key="1">
    <source>
        <dbReference type="SAM" id="Phobius"/>
    </source>
</evidence>
<name>A0A0B9A8X9_BRELN</name>
<dbReference type="Pfam" id="PF02517">
    <property type="entry name" value="Rce1-like"/>
    <property type="match status" value="1"/>
</dbReference>
<dbReference type="InterPro" id="IPR003675">
    <property type="entry name" value="Rce1/LyrA-like_dom"/>
</dbReference>
<proteinExistence type="predicted"/>
<evidence type="ECO:0000313" key="4">
    <source>
        <dbReference type="Proteomes" id="UP000031488"/>
    </source>
</evidence>
<evidence type="ECO:0000313" key="3">
    <source>
        <dbReference type="EMBL" id="KHS51956.1"/>
    </source>
</evidence>
<dbReference type="PATRIC" id="fig|1703.6.peg.2409"/>
<feature type="transmembrane region" description="Helical" evidence="1">
    <location>
        <begin position="238"/>
        <end position="256"/>
    </location>
</feature>
<feature type="transmembrane region" description="Helical" evidence="1">
    <location>
        <begin position="58"/>
        <end position="75"/>
    </location>
</feature>